<feature type="domain" description="Flagellin C-terminal" evidence="6">
    <location>
        <begin position="571"/>
        <end position="656"/>
    </location>
</feature>
<dbReference type="PRINTS" id="PR00207">
    <property type="entry name" value="FLAGELLIN"/>
</dbReference>
<evidence type="ECO:0000259" key="6">
    <source>
        <dbReference type="Pfam" id="PF00700"/>
    </source>
</evidence>
<comment type="similarity">
    <text evidence="1 4">Belongs to the bacterial flagellin family.</text>
</comment>
<dbReference type="Proteomes" id="UP000228859">
    <property type="component" value="Unassembled WGS sequence"/>
</dbReference>
<dbReference type="GO" id="GO:0005576">
    <property type="term" value="C:extracellular region"/>
    <property type="evidence" value="ECO:0007669"/>
    <property type="project" value="UniProtKB-SubCell"/>
</dbReference>
<dbReference type="Pfam" id="PF00700">
    <property type="entry name" value="Flagellin_C"/>
    <property type="match status" value="1"/>
</dbReference>
<evidence type="ECO:0000256" key="1">
    <source>
        <dbReference type="ARBA" id="ARBA00005709"/>
    </source>
</evidence>
<dbReference type="SUPFAM" id="SSF64518">
    <property type="entry name" value="Phase 1 flagellin"/>
    <property type="match status" value="2"/>
</dbReference>
<dbReference type="EMBL" id="DLUI01000149">
    <property type="protein sequence ID" value="DAB37588.1"/>
    <property type="molecule type" value="Genomic_DNA"/>
</dbReference>
<dbReference type="Pfam" id="PF00669">
    <property type="entry name" value="Flagellin_N"/>
    <property type="match status" value="1"/>
</dbReference>
<feature type="domain" description="Flagellin N-terminal" evidence="5">
    <location>
        <begin position="5"/>
        <end position="142"/>
    </location>
</feature>
<evidence type="ECO:0000313" key="8">
    <source>
        <dbReference type="Proteomes" id="UP000228859"/>
    </source>
</evidence>
<comment type="function">
    <text evidence="4">Flagellin is the subunit protein which polymerizes to form the filaments of bacterial flagella.</text>
</comment>
<dbReference type="PANTHER" id="PTHR42792">
    <property type="entry name" value="FLAGELLIN"/>
    <property type="match status" value="1"/>
</dbReference>
<evidence type="ECO:0000313" key="7">
    <source>
        <dbReference type="EMBL" id="DAB37588.1"/>
    </source>
</evidence>
<dbReference type="InterPro" id="IPR010810">
    <property type="entry name" value="Flagellin_hook_IN_motif"/>
</dbReference>
<evidence type="ECO:0000256" key="2">
    <source>
        <dbReference type="ARBA" id="ARBA00022525"/>
    </source>
</evidence>
<reference evidence="7 8" key="1">
    <citation type="journal article" date="2017" name="Front. Microbiol.">
        <title>Comparative Genomic Analysis of the Class Epsilonproteobacteria and Proposed Reclassification to Epsilonbacteraeota (phyl. nov.).</title>
        <authorList>
            <person name="Waite D.W."/>
            <person name="Vanwonterghem I."/>
            <person name="Rinke C."/>
            <person name="Parks D.H."/>
            <person name="Zhang Y."/>
            <person name="Takai K."/>
            <person name="Sievert S.M."/>
            <person name="Simon J."/>
            <person name="Campbell B.J."/>
            <person name="Hanson T.E."/>
            <person name="Woyke T."/>
            <person name="Klotz M.G."/>
            <person name="Hugenholtz P."/>
        </authorList>
    </citation>
    <scope>NUCLEOTIDE SEQUENCE [LARGE SCALE GENOMIC DNA]</scope>
    <source>
        <strain evidence="7">UBA12443</strain>
    </source>
</reference>
<dbReference type="PANTHER" id="PTHR42792:SF2">
    <property type="entry name" value="FLAGELLIN"/>
    <property type="match status" value="1"/>
</dbReference>
<dbReference type="InterPro" id="IPR001492">
    <property type="entry name" value="Flagellin"/>
</dbReference>
<accession>A0A2D3WAZ2</accession>
<sequence length="657" mass="67129">MGFRINTNIAAMSAHTNATMNNRSLDDSLSKLSSGLRINKAADDASGMAIADSLRSQANSLAQAIANANDAVGIVQTADKAMDEQIKILDTIKTKAIQSASDSQTASSREAIQKDINRLIEQLDNIAKTTTFNGQALLSGTFSNKEFQVGAYSNQSIKASIANTQSLAVGAISQRHDISQLGNTLAVTAGTTNVLGATTLSVAALSVAISLGNTAAIGVGDTIRIDGIGNVQITAMNTATGELTINTPLTKSITAGATISIVANAAEDLSKLGTVTSLAVVISASDVSGFAVGDSLTITNSTGSVTRTITSVSTSLGQIGISAATGLILSTAGQTIALSSRDTLGTAYTGADYQQYTVEGVKLEGVQMTDSSGNGVAQSGLGRVADLINSTSSSTGIKAVADTEYNSTIRIAAGNLSTNMTINGITILNAGDSLLAADSNNKLVNAINANTADTGVTASLESDGTLTLKSDGRAMNLSGFTTLTGLNDGIHSGTLQLTKQGSGVIDVSSVHYSNSGLTTANASATTLTDIPVSSKLSDLVFGKVDDNNDGLVNTSDTVGLLRTRAGASKAMDIVEAAITQLDSIRADLGSVQNQLVVTVNNISVTQVNVRAAESQIRDVDFAAESANFSKYNILAQSGSYAMSQANAVQQNVLKLLQ</sequence>
<name>A0A2D3WAZ2_9BACT</name>
<keyword evidence="7" id="KW-0282">Flagellum</keyword>
<dbReference type="InterPro" id="IPR042187">
    <property type="entry name" value="Flagellin_C_sub2"/>
</dbReference>
<evidence type="ECO:0000256" key="3">
    <source>
        <dbReference type="ARBA" id="ARBA00023143"/>
    </source>
</evidence>
<dbReference type="Pfam" id="PF07196">
    <property type="entry name" value="Flagellin_IN"/>
    <property type="match status" value="1"/>
</dbReference>
<dbReference type="InterPro" id="IPR001029">
    <property type="entry name" value="Flagellin_N"/>
</dbReference>
<keyword evidence="2 4" id="KW-0964">Secreted</keyword>
<evidence type="ECO:0000256" key="4">
    <source>
        <dbReference type="RuleBase" id="RU362073"/>
    </source>
</evidence>
<evidence type="ECO:0000259" key="5">
    <source>
        <dbReference type="Pfam" id="PF00669"/>
    </source>
</evidence>
<gene>
    <name evidence="7" type="ORF">CFH83_10310</name>
</gene>
<keyword evidence="7" id="KW-0969">Cilium</keyword>
<dbReference type="InterPro" id="IPR046358">
    <property type="entry name" value="Flagellin_C"/>
</dbReference>
<proteinExistence type="inferred from homology"/>
<comment type="caution">
    <text evidence="7">The sequence shown here is derived from an EMBL/GenBank/DDBJ whole genome shotgun (WGS) entry which is preliminary data.</text>
</comment>
<dbReference type="RefSeq" id="WP_294897369.1">
    <property type="nucleotide sequence ID" value="NZ_DLUI01000149.1"/>
</dbReference>
<dbReference type="GO" id="GO:0009288">
    <property type="term" value="C:bacterial-type flagellum"/>
    <property type="evidence" value="ECO:0007669"/>
    <property type="project" value="UniProtKB-SubCell"/>
</dbReference>
<dbReference type="AlphaFoldDB" id="A0A2D3WAZ2"/>
<keyword evidence="7" id="KW-0966">Cell projection</keyword>
<dbReference type="Gene3D" id="3.30.70.2120">
    <property type="match status" value="2"/>
</dbReference>
<keyword evidence="3 4" id="KW-0975">Bacterial flagellum</keyword>
<comment type="subcellular location">
    <subcellularLocation>
        <location evidence="4">Secreted</location>
    </subcellularLocation>
    <subcellularLocation>
        <location evidence="4">Bacterial flagellum</location>
    </subcellularLocation>
</comment>
<protein>
    <recommendedName>
        <fullName evidence="4">Flagellin</fullName>
    </recommendedName>
</protein>
<dbReference type="Gene3D" id="1.20.1330.10">
    <property type="entry name" value="f41 fragment of flagellin, N-terminal domain"/>
    <property type="match status" value="1"/>
</dbReference>
<dbReference type="GO" id="GO:0005198">
    <property type="term" value="F:structural molecule activity"/>
    <property type="evidence" value="ECO:0007669"/>
    <property type="project" value="UniProtKB-UniRule"/>
</dbReference>
<organism evidence="7 8">
    <name type="scientific">Sulfuricurvum kujiense</name>
    <dbReference type="NCBI Taxonomy" id="148813"/>
    <lineage>
        <taxon>Bacteria</taxon>
        <taxon>Pseudomonadati</taxon>
        <taxon>Campylobacterota</taxon>
        <taxon>Epsilonproteobacteria</taxon>
        <taxon>Campylobacterales</taxon>
        <taxon>Sulfurimonadaceae</taxon>
        <taxon>Sulfuricurvum</taxon>
    </lineage>
</organism>
<dbReference type="Gene3D" id="6.10.10.10">
    <property type="entry name" value="Flagellar export chaperone, C-terminal domain"/>
    <property type="match status" value="1"/>
</dbReference>